<dbReference type="Proteomes" id="UP000664545">
    <property type="component" value="Unassembled WGS sequence"/>
</dbReference>
<dbReference type="CDD" id="cd02803">
    <property type="entry name" value="OYE_like_FMN_family"/>
    <property type="match status" value="1"/>
</dbReference>
<dbReference type="Gene3D" id="3.20.20.70">
    <property type="entry name" value="Aldolase class I"/>
    <property type="match status" value="1"/>
</dbReference>
<dbReference type="PANTHER" id="PTHR43656:SF2">
    <property type="entry name" value="BINDING OXIDOREDUCTASE, PUTATIVE (AFU_ORTHOLOGUE AFUA_2G08260)-RELATED"/>
    <property type="match status" value="1"/>
</dbReference>
<protein>
    <submittedName>
        <fullName evidence="4">NADH:flavin oxidoreductase</fullName>
    </submittedName>
</protein>
<accession>A0A939D6Q2</accession>
<dbReference type="PANTHER" id="PTHR43656">
    <property type="entry name" value="BINDING OXIDOREDUCTASE, PUTATIVE (AFU_ORTHOLOGUE AFUA_2G08260)-RELATED"/>
    <property type="match status" value="1"/>
</dbReference>
<dbReference type="Pfam" id="PF00724">
    <property type="entry name" value="Oxidored_FMN"/>
    <property type="match status" value="1"/>
</dbReference>
<dbReference type="InterPro" id="IPR013785">
    <property type="entry name" value="Aldolase_TIM"/>
</dbReference>
<sequence>MVKLNIPLSTPKFTLKNRLAFPPIATGKADAEGHLTPELLSYYREKSADGCFGLIIVEHSYISSEGKARGVQLSAANDTDLDGLSRLADAIRENGSFAVLQINHGGSACADCDHPMIAPSAVINPFSDRMPRAMTHDDIRRIIDLFAAAARRAQKAGFDAVEIHSAHAYLLNQFYSPLTNYREDAYGGSLENRVRLHREVIHAVRQTVGEAYPIFMRLGACDYLPGGNTTEDGAQAAALLEQAGVDFLDVSGGFCRYTIKDRTLAGYFSDSSIAIRSAVQIPVMLTGGVTTGQEAEALLEQNAADVIGVGRKAMADSGWARRALDSLQ</sequence>
<proteinExistence type="predicted"/>
<dbReference type="InterPro" id="IPR001155">
    <property type="entry name" value="OxRdtase_FMN_N"/>
</dbReference>
<reference evidence="4" key="1">
    <citation type="submission" date="2021-02" db="EMBL/GenBank/DDBJ databases">
        <title>Abyssanaerobacter marinus gen.nov., sp., nov, anaerobic bacterium isolated from the Onnuri vent field of Indian Ocean and suggestion of Mogibacteriaceae fam. nov., and proposal of reclassification of ambiguous this family's genus member.</title>
        <authorList>
            <person name="Kim Y.J."/>
            <person name="Yang J.-A."/>
        </authorList>
    </citation>
    <scope>NUCLEOTIDE SEQUENCE</scope>
    <source>
        <strain evidence="4">DSM 2634</strain>
    </source>
</reference>
<dbReference type="SUPFAM" id="SSF51395">
    <property type="entry name" value="FMN-linked oxidoreductases"/>
    <property type="match status" value="1"/>
</dbReference>
<dbReference type="AlphaFoldDB" id="A0A939D6Q2"/>
<dbReference type="RefSeq" id="WP_206580639.1">
    <property type="nucleotide sequence ID" value="NZ_JAFJZZ010000001.1"/>
</dbReference>
<dbReference type="InterPro" id="IPR051799">
    <property type="entry name" value="NADH_flavin_oxidoreductase"/>
</dbReference>
<comment type="caution">
    <text evidence="4">The sequence shown here is derived from an EMBL/GenBank/DDBJ whole genome shotgun (WGS) entry which is preliminary data.</text>
</comment>
<keyword evidence="5" id="KW-1185">Reference proteome</keyword>
<keyword evidence="2" id="KW-0560">Oxidoreductase</keyword>
<name>A0A939D6Q2_CLOAM</name>
<evidence type="ECO:0000313" key="4">
    <source>
        <dbReference type="EMBL" id="MBN7771848.1"/>
    </source>
</evidence>
<dbReference type="GO" id="GO:0016491">
    <property type="term" value="F:oxidoreductase activity"/>
    <property type="evidence" value="ECO:0007669"/>
    <property type="project" value="UniProtKB-KW"/>
</dbReference>
<evidence type="ECO:0000259" key="3">
    <source>
        <dbReference type="Pfam" id="PF00724"/>
    </source>
</evidence>
<gene>
    <name evidence="4" type="ORF">JYB65_00545</name>
</gene>
<evidence type="ECO:0000256" key="1">
    <source>
        <dbReference type="ARBA" id="ARBA00022630"/>
    </source>
</evidence>
<feature type="domain" description="NADH:flavin oxidoreductase/NADH oxidase N-terminal" evidence="3">
    <location>
        <begin position="7"/>
        <end position="324"/>
    </location>
</feature>
<dbReference type="EMBL" id="JAFJZZ010000001">
    <property type="protein sequence ID" value="MBN7771848.1"/>
    <property type="molecule type" value="Genomic_DNA"/>
</dbReference>
<evidence type="ECO:0000256" key="2">
    <source>
        <dbReference type="ARBA" id="ARBA00023002"/>
    </source>
</evidence>
<dbReference type="GO" id="GO:0010181">
    <property type="term" value="F:FMN binding"/>
    <property type="evidence" value="ECO:0007669"/>
    <property type="project" value="InterPro"/>
</dbReference>
<organism evidence="4 5">
    <name type="scientific">Clostridium aminobutyricum</name>
    <dbReference type="NCBI Taxonomy" id="33953"/>
    <lineage>
        <taxon>Bacteria</taxon>
        <taxon>Bacillati</taxon>
        <taxon>Bacillota</taxon>
        <taxon>Clostridia</taxon>
        <taxon>Eubacteriales</taxon>
        <taxon>Clostridiaceae</taxon>
        <taxon>Clostridium</taxon>
    </lineage>
</organism>
<evidence type="ECO:0000313" key="5">
    <source>
        <dbReference type="Proteomes" id="UP000664545"/>
    </source>
</evidence>
<keyword evidence="1" id="KW-0285">Flavoprotein</keyword>